<sequence length="245" mass="28880">MNRNSKEIYKNIGEAVVDTAMGALDVMTFGTATNVLDLADKIGTHYQNLQKLHAIKQLEHFYKTPSRLWSINLKDFKKEHKDYEEIVLDLLKTLDLTIHRNQSEMLARLFECYVLNEINTAKFHHLKYIIVKLDQHLINTLESYLPDQTITTKKFDLEYEALGGGALYRNDADYTQEEVAYDRKIWSFFSTKKENVPQELINFGFYDAIEIPLTMDLEKLPQQEYKPTRFFLWFVTHILRDNDNN</sequence>
<accession>A0AAJ6IIB0</accession>
<keyword evidence="2" id="KW-1185">Reference proteome</keyword>
<dbReference type="AlphaFoldDB" id="A0AAJ6IIB0"/>
<dbReference type="RefSeq" id="WP_308469716.1">
    <property type="nucleotide sequence ID" value="NZ_CP121778.1"/>
</dbReference>
<gene>
    <name evidence="1" type="ORF">QBJ73_19150</name>
</gene>
<protein>
    <submittedName>
        <fullName evidence="1">Uncharacterized protein</fullName>
    </submittedName>
</protein>
<geneLocation type="plasmid" evidence="1 2">
    <name>pAYTCM-2</name>
</geneLocation>
<evidence type="ECO:0000313" key="2">
    <source>
        <dbReference type="Proteomes" id="UP001244586"/>
    </source>
</evidence>
<keyword evidence="1" id="KW-0614">Plasmid</keyword>
<evidence type="ECO:0000313" key="1">
    <source>
        <dbReference type="EMBL" id="WMG20102.1"/>
    </source>
</evidence>
<reference evidence="1 2" key="1">
    <citation type="submission" date="2023-04" db="EMBL/GenBank/DDBJ databases">
        <title>Acinetobacter johnsonii isolate AYTCM encoding NDM-1, OXA-58 and PER-1.</title>
        <authorList>
            <person name="Tian C."/>
            <person name="Wang S."/>
            <person name="Fan X."/>
            <person name="Xia D."/>
        </authorList>
    </citation>
    <scope>NUCLEOTIDE SEQUENCE [LARGE SCALE GENOMIC DNA]</scope>
    <source>
        <strain evidence="1 2">AYTCM</strain>
        <plasmid evidence="1 2">pAYTCM-2</plasmid>
    </source>
</reference>
<proteinExistence type="predicted"/>
<dbReference type="EMBL" id="CP121778">
    <property type="protein sequence ID" value="WMG20102.1"/>
    <property type="molecule type" value="Genomic_DNA"/>
</dbReference>
<dbReference type="Proteomes" id="UP001244586">
    <property type="component" value="Plasmid pAYTCM-2"/>
</dbReference>
<name>A0AAJ6IIB0_ACIJO</name>
<organism evidence="1 2">
    <name type="scientific">Acinetobacter johnsonii</name>
    <dbReference type="NCBI Taxonomy" id="40214"/>
    <lineage>
        <taxon>Bacteria</taxon>
        <taxon>Pseudomonadati</taxon>
        <taxon>Pseudomonadota</taxon>
        <taxon>Gammaproteobacteria</taxon>
        <taxon>Moraxellales</taxon>
        <taxon>Moraxellaceae</taxon>
        <taxon>Acinetobacter</taxon>
    </lineage>
</organism>